<accession>A0A0G4EFS7</accession>
<gene>
    <name evidence="2" type="ORF">Vbra_1998</name>
</gene>
<protein>
    <recommendedName>
        <fullName evidence="1">TLDc domain-containing protein</fullName>
    </recommendedName>
</protein>
<sequence>MLLAVASTCVATEARPAQQAHFRGLQVSPPGNTSLCVSEYKALLGLLGGNETTPLTSLYRTSVDGTTYDDLLDSVGVAEPLVFVIRKDKYVFGAFINCGLELPDNPTGWHEYSCDLWYFSLAGHFPQPTKIEFGEYNQHLSVAGREGSVYGANVEIGWWLRLGERSPDEPAADIRNCHQLTHRSPLPAGYTGARDSNGHAVLGGSRIFHGDEIEVLYVDGYYGGGRMQYVTPPNGTSLSASEYKALLGLLRGNETTPLTSLYRTSVNGTTYDDLLDSVCDVFVIRKDKYVFGAFINCGLELPDDPTSWHWYDCDLWYFSLAGHFARPTKIEIYGEMQRVLVAGREGSVWSANKYIVSIGGFLLLGDDEDSDQPAADIRSCRQYNWRWHVPAGYTGARDSNGWAVLGGSKYFHADEIEVLHVVDGQ</sequence>
<feature type="domain" description="TLDc" evidence="1">
    <location>
        <begin position="51"/>
        <end position="108"/>
    </location>
</feature>
<name>A0A0G4EFS7_VITBC</name>
<dbReference type="EMBL" id="CDMY01000217">
    <property type="protein sequence ID" value="CEL94332.1"/>
    <property type="molecule type" value="Genomic_DNA"/>
</dbReference>
<reference evidence="2 3" key="1">
    <citation type="submission" date="2014-11" db="EMBL/GenBank/DDBJ databases">
        <authorList>
            <person name="Zhu J."/>
            <person name="Qi W."/>
            <person name="Song R."/>
        </authorList>
    </citation>
    <scope>NUCLEOTIDE SEQUENCE [LARGE SCALE GENOMIC DNA]</scope>
</reference>
<dbReference type="InParanoid" id="A0A0G4EFS7"/>
<evidence type="ECO:0000259" key="1">
    <source>
        <dbReference type="Pfam" id="PF07534"/>
    </source>
</evidence>
<dbReference type="AlphaFoldDB" id="A0A0G4EFS7"/>
<dbReference type="InterPro" id="IPR006571">
    <property type="entry name" value="TLDc_dom"/>
</dbReference>
<keyword evidence="3" id="KW-1185">Reference proteome</keyword>
<dbReference type="PhylomeDB" id="A0A0G4EFS7"/>
<dbReference type="VEuPathDB" id="CryptoDB:Vbra_1998"/>
<dbReference type="Proteomes" id="UP000041254">
    <property type="component" value="Unassembled WGS sequence"/>
</dbReference>
<evidence type="ECO:0000313" key="2">
    <source>
        <dbReference type="EMBL" id="CEL94332.1"/>
    </source>
</evidence>
<evidence type="ECO:0000313" key="3">
    <source>
        <dbReference type="Proteomes" id="UP000041254"/>
    </source>
</evidence>
<organism evidence="2 3">
    <name type="scientific">Vitrella brassicaformis (strain CCMP3155)</name>
    <dbReference type="NCBI Taxonomy" id="1169540"/>
    <lineage>
        <taxon>Eukaryota</taxon>
        <taxon>Sar</taxon>
        <taxon>Alveolata</taxon>
        <taxon>Colpodellida</taxon>
        <taxon>Vitrellaceae</taxon>
        <taxon>Vitrella</taxon>
    </lineage>
</organism>
<dbReference type="OrthoDB" id="26679at2759"/>
<proteinExistence type="predicted"/>
<dbReference type="Pfam" id="PF07534">
    <property type="entry name" value="TLD"/>
    <property type="match status" value="1"/>
</dbReference>